<gene>
    <name evidence="2" type="ORF">AXG93_2964s1130</name>
</gene>
<dbReference type="EMBL" id="LVLJ01003580">
    <property type="protein sequence ID" value="OAE20836.1"/>
    <property type="molecule type" value="Genomic_DNA"/>
</dbReference>
<proteinExistence type="predicted"/>
<dbReference type="AlphaFoldDB" id="A0A176VM47"/>
<organism evidence="2 3">
    <name type="scientific">Marchantia polymorpha subsp. ruderalis</name>
    <dbReference type="NCBI Taxonomy" id="1480154"/>
    <lineage>
        <taxon>Eukaryota</taxon>
        <taxon>Viridiplantae</taxon>
        <taxon>Streptophyta</taxon>
        <taxon>Embryophyta</taxon>
        <taxon>Marchantiophyta</taxon>
        <taxon>Marchantiopsida</taxon>
        <taxon>Marchantiidae</taxon>
        <taxon>Marchantiales</taxon>
        <taxon>Marchantiaceae</taxon>
        <taxon>Marchantia</taxon>
    </lineage>
</organism>
<evidence type="ECO:0000313" key="3">
    <source>
        <dbReference type="Proteomes" id="UP000077202"/>
    </source>
</evidence>
<feature type="compositionally biased region" description="Basic residues" evidence="1">
    <location>
        <begin position="167"/>
        <end position="176"/>
    </location>
</feature>
<dbReference type="Proteomes" id="UP000077202">
    <property type="component" value="Unassembled WGS sequence"/>
</dbReference>
<evidence type="ECO:0000256" key="1">
    <source>
        <dbReference type="SAM" id="MobiDB-lite"/>
    </source>
</evidence>
<sequence length="266" mass="30096">MPDPFLSTRVFCEGTESTNSRSVGQKIVPDLLGRAFEPTDLFLRHWPLRVLRFVQSGRTQLRAGASSSAQPRPAPPRGSRKKREARDRAMVHYKMPVPTRSLLIALASSFRMGATGMEGVEYENDEHERERENSEGLVAGGREIASERMMSMRDLLDELDEAETKPSPRKKKRRNSHVQSSLEAVTSRQAGRLVSHLMESVERVEQRYQGTDDKWRAKECHHLCSFHNSTLDPHHRKLLVTDMRASFSVLPRQLSALIVADPNAAS</sequence>
<feature type="compositionally biased region" description="Low complexity" evidence="1">
    <location>
        <begin position="62"/>
        <end position="71"/>
    </location>
</feature>
<feature type="region of interest" description="Disordered" evidence="1">
    <location>
        <begin position="61"/>
        <end position="89"/>
    </location>
</feature>
<keyword evidence="3" id="KW-1185">Reference proteome</keyword>
<comment type="caution">
    <text evidence="2">The sequence shown here is derived from an EMBL/GenBank/DDBJ whole genome shotgun (WGS) entry which is preliminary data.</text>
</comment>
<feature type="region of interest" description="Disordered" evidence="1">
    <location>
        <begin position="161"/>
        <end position="186"/>
    </location>
</feature>
<name>A0A176VM47_MARPO</name>
<accession>A0A176VM47</accession>
<evidence type="ECO:0000313" key="2">
    <source>
        <dbReference type="EMBL" id="OAE20836.1"/>
    </source>
</evidence>
<feature type="compositionally biased region" description="Polar residues" evidence="1">
    <location>
        <begin position="177"/>
        <end position="186"/>
    </location>
</feature>
<reference evidence="2" key="1">
    <citation type="submission" date="2016-03" db="EMBL/GenBank/DDBJ databases">
        <title>Mechanisms controlling the formation of the plant cell surface in tip-growing cells are functionally conserved among land plants.</title>
        <authorList>
            <person name="Honkanen S."/>
            <person name="Jones V.A."/>
            <person name="Morieri G."/>
            <person name="Champion C."/>
            <person name="Hetherington A.J."/>
            <person name="Kelly S."/>
            <person name="Saint-Marcoux D."/>
            <person name="Proust H."/>
            <person name="Prescott H."/>
            <person name="Dolan L."/>
        </authorList>
    </citation>
    <scope>NUCLEOTIDE SEQUENCE [LARGE SCALE GENOMIC DNA]</scope>
    <source>
        <tissue evidence="2">Whole gametophyte</tissue>
    </source>
</reference>
<protein>
    <submittedName>
        <fullName evidence="2">Uncharacterized protein</fullName>
    </submittedName>
</protein>